<dbReference type="EMBL" id="JAVDQS010000002">
    <property type="protein sequence ID" value="MDR6404073.1"/>
    <property type="molecule type" value="Genomic_DNA"/>
</dbReference>
<keyword evidence="4" id="KW-1185">Reference proteome</keyword>
<feature type="compositionally biased region" description="Basic and acidic residues" evidence="1">
    <location>
        <begin position="41"/>
        <end position="52"/>
    </location>
</feature>
<organism evidence="3 4">
    <name type="scientific">Chryseobacterium geocarposphaerae</name>
    <dbReference type="NCBI Taxonomy" id="1416776"/>
    <lineage>
        <taxon>Bacteria</taxon>
        <taxon>Pseudomonadati</taxon>
        <taxon>Bacteroidota</taxon>
        <taxon>Flavobacteriia</taxon>
        <taxon>Flavobacteriales</taxon>
        <taxon>Weeksellaceae</taxon>
        <taxon>Chryseobacterium group</taxon>
        <taxon>Chryseobacterium</taxon>
    </lineage>
</organism>
<dbReference type="InterPro" id="IPR046647">
    <property type="entry name" value="DUF6759"/>
</dbReference>
<dbReference type="Proteomes" id="UP001184853">
    <property type="component" value="Unassembled WGS sequence"/>
</dbReference>
<dbReference type="RefSeq" id="WP_115980560.1">
    <property type="nucleotide sequence ID" value="NZ_JAVDQS010000002.1"/>
</dbReference>
<protein>
    <recommendedName>
        <fullName evidence="2">DUF6759 domain-containing protein</fullName>
    </recommendedName>
</protein>
<evidence type="ECO:0000313" key="4">
    <source>
        <dbReference type="Proteomes" id="UP001184853"/>
    </source>
</evidence>
<name>A0ABU1LBJ0_9FLAO</name>
<comment type="caution">
    <text evidence="3">The sequence shown here is derived from an EMBL/GenBank/DDBJ whole genome shotgun (WGS) entry which is preliminary data.</text>
</comment>
<feature type="domain" description="DUF6759" evidence="2">
    <location>
        <begin position="64"/>
        <end position="150"/>
    </location>
</feature>
<evidence type="ECO:0000256" key="1">
    <source>
        <dbReference type="SAM" id="MobiDB-lite"/>
    </source>
</evidence>
<evidence type="ECO:0000313" key="3">
    <source>
        <dbReference type="EMBL" id="MDR6404073.1"/>
    </source>
</evidence>
<reference evidence="3 4" key="1">
    <citation type="submission" date="2023-07" db="EMBL/GenBank/DDBJ databases">
        <title>Sorghum-associated microbial communities from plants grown in Nebraska, USA.</title>
        <authorList>
            <person name="Schachtman D."/>
        </authorList>
    </citation>
    <scope>NUCLEOTIDE SEQUENCE [LARGE SCALE GENOMIC DNA]</scope>
    <source>
        <strain evidence="3 4">DS1709</strain>
    </source>
</reference>
<gene>
    <name evidence="3" type="ORF">J2781_000988</name>
</gene>
<feature type="region of interest" description="Disordered" evidence="1">
    <location>
        <begin position="28"/>
        <end position="52"/>
    </location>
</feature>
<dbReference type="Pfam" id="PF20545">
    <property type="entry name" value="DUF6759"/>
    <property type="match status" value="1"/>
</dbReference>
<accession>A0ABU1LBJ0</accession>
<evidence type="ECO:0000259" key="2">
    <source>
        <dbReference type="Pfam" id="PF20545"/>
    </source>
</evidence>
<proteinExistence type="predicted"/>
<sequence length="151" mass="17108">MKKKIVELKNKEWVKGVANAKLMEARPILPQQGSEPTLKINSEDSKANSEEFQKALAENGQFRKQKTVDLLNGMFTNDRDSPNATLLVKNQTKCNTILQIESKKKYDLAVQETEKTIVLPKDKYTLIGNICGSRYEQVKDLNKGLILTLKL</sequence>